<dbReference type="Proteomes" id="UP001153334">
    <property type="component" value="Unassembled WGS sequence"/>
</dbReference>
<accession>A0ACC2IX13</accession>
<reference evidence="1" key="1">
    <citation type="submission" date="2022-11" db="EMBL/GenBank/DDBJ databases">
        <title>Genome Sequence of Nemania bipapillata.</title>
        <authorList>
            <person name="Buettner E."/>
        </authorList>
    </citation>
    <scope>NUCLEOTIDE SEQUENCE</scope>
    <source>
        <strain evidence="1">CP14</strain>
    </source>
</reference>
<evidence type="ECO:0000313" key="2">
    <source>
        <dbReference type="Proteomes" id="UP001153334"/>
    </source>
</evidence>
<gene>
    <name evidence="1" type="ORF">ONZ43_g3370</name>
</gene>
<keyword evidence="2" id="KW-1185">Reference proteome</keyword>
<comment type="caution">
    <text evidence="1">The sequence shown here is derived from an EMBL/GenBank/DDBJ whole genome shotgun (WGS) entry which is preliminary data.</text>
</comment>
<organism evidence="1 2">
    <name type="scientific">Nemania bipapillata</name>
    <dbReference type="NCBI Taxonomy" id="110536"/>
    <lineage>
        <taxon>Eukaryota</taxon>
        <taxon>Fungi</taxon>
        <taxon>Dikarya</taxon>
        <taxon>Ascomycota</taxon>
        <taxon>Pezizomycotina</taxon>
        <taxon>Sordariomycetes</taxon>
        <taxon>Xylariomycetidae</taxon>
        <taxon>Xylariales</taxon>
        <taxon>Xylariaceae</taxon>
        <taxon>Nemania</taxon>
    </lineage>
</organism>
<proteinExistence type="predicted"/>
<protein>
    <submittedName>
        <fullName evidence="1">Uncharacterized protein</fullName>
    </submittedName>
</protein>
<evidence type="ECO:0000313" key="1">
    <source>
        <dbReference type="EMBL" id="KAJ8119749.1"/>
    </source>
</evidence>
<dbReference type="EMBL" id="JAPESX010000775">
    <property type="protein sequence ID" value="KAJ8119749.1"/>
    <property type="molecule type" value="Genomic_DNA"/>
</dbReference>
<name>A0ACC2IX13_9PEZI</name>
<sequence length="458" mass="52587">MYMLTEQWYLFGSAILAVLLYALYQNFFHPLSRYPGPLLARFTDYWRFRDVRGRQCHLTRVALHEKHGPVSPFYHPFQGWVGDKIGYNLFTTRDATTHSMLKQPVATAYSFKSALEFEPIVDECIETMVTRLDEMIVQSKTKKPCDLGAWMQYYSFDVMAIMTWGKAFGFLDRGEDVNSMIQRLDERMDVISPQSQMPWLDWLQTKNGIVNLFRDRTNKFATLAASLIQERQKALADGSAKPSPRLFIDHFLDAQRMHPTVVDARTIVIYTTTNIMAGSDTVAIALRTILYMVMRHADVRERLLAEIDTAKPSFPVTWEEAQRLPYLDAVIQESLRIHPPVGLPLERVVPAEGLMMQDAPIWGPEPKTFNPSRWLKAVDESAEEHTRRVAAMKRASLAFGAGSRTCMGRHLSLVQIAKLVPSLLIKFKLTLVDKERDWKVTAGWFVRQAEMDVFIESK</sequence>